<dbReference type="AlphaFoldDB" id="A0A1J1ID14"/>
<sequence>MKRTYYPNYFSIEDIFVTQEKIPCTAEQKLSKLGFLDPSSSDSIDLQAGQNVELPLWYILQVQTDKSRNQFYKVHIPDIYKSTYGEICRADATAIDLGKLNKYFYEFGRYVAAFDRNGFVGKMIYETCRSRMKYLKDLCNNINSETRNDHKLDYIELQLFEVGSKTNRNLYEWLQKNTINIKTSEMVINHRKRRRALMEAENAVSASQRSQS</sequence>
<name>A0A1J1ID14_9DIPT</name>
<keyword evidence="10" id="KW-1185">Reference proteome</keyword>
<evidence type="ECO:0000256" key="6">
    <source>
        <dbReference type="RuleBase" id="RU367161"/>
    </source>
</evidence>
<dbReference type="CDD" id="cd21693">
    <property type="entry name" value="GINS_B_Psf3"/>
    <property type="match status" value="1"/>
</dbReference>
<dbReference type="InterPro" id="IPR036224">
    <property type="entry name" value="GINS_bundle-like_dom_sf"/>
</dbReference>
<evidence type="ECO:0000256" key="3">
    <source>
        <dbReference type="ARBA" id="ARBA00022705"/>
    </source>
</evidence>
<protein>
    <recommendedName>
        <fullName evidence="6">DNA replication complex GINS protein PSF3</fullName>
    </recommendedName>
</protein>
<dbReference type="Gene3D" id="1.20.58.2050">
    <property type="match status" value="1"/>
</dbReference>
<dbReference type="Pfam" id="PF22466">
    <property type="entry name" value="PSF3_N"/>
    <property type="match status" value="1"/>
</dbReference>
<evidence type="ECO:0000256" key="5">
    <source>
        <dbReference type="ARBA" id="ARBA00045258"/>
    </source>
</evidence>
<accession>A0A1J1ID14</accession>
<dbReference type="PANTHER" id="PTHR22768:SF0">
    <property type="entry name" value="DNA REPLICATION COMPLEX GINS PROTEIN PSF3"/>
    <property type="match status" value="1"/>
</dbReference>
<evidence type="ECO:0000256" key="4">
    <source>
        <dbReference type="ARBA" id="ARBA00023242"/>
    </source>
</evidence>
<comment type="function">
    <text evidence="5">Required for correct functioning of the GINS complex, a complex that plays an essential role in the initiation of DNA replication, and progression of DNA replication forks. GINS complex is a core component of CDC45-MCM-GINS (CMG) helicase, the molecular machine that unwinds template DNA during replication, and around which the replisome is built.</text>
</comment>
<dbReference type="InterPro" id="IPR038437">
    <property type="entry name" value="GINS_Psf3_sf"/>
</dbReference>
<comment type="similarity">
    <text evidence="2 6">Belongs to the GINS3/PSF3 family.</text>
</comment>
<dbReference type="Pfam" id="PF05916">
    <property type="entry name" value="Sld5"/>
    <property type="match status" value="1"/>
</dbReference>
<organism evidence="9 10">
    <name type="scientific">Clunio marinus</name>
    <dbReference type="NCBI Taxonomy" id="568069"/>
    <lineage>
        <taxon>Eukaryota</taxon>
        <taxon>Metazoa</taxon>
        <taxon>Ecdysozoa</taxon>
        <taxon>Arthropoda</taxon>
        <taxon>Hexapoda</taxon>
        <taxon>Insecta</taxon>
        <taxon>Pterygota</taxon>
        <taxon>Neoptera</taxon>
        <taxon>Endopterygota</taxon>
        <taxon>Diptera</taxon>
        <taxon>Nematocera</taxon>
        <taxon>Chironomoidea</taxon>
        <taxon>Chironomidae</taxon>
        <taxon>Clunio</taxon>
    </lineage>
</organism>
<evidence type="ECO:0000256" key="1">
    <source>
        <dbReference type="ARBA" id="ARBA00004123"/>
    </source>
</evidence>
<proteinExistence type="inferred from homology"/>
<evidence type="ECO:0000256" key="2">
    <source>
        <dbReference type="ARBA" id="ARBA00006343"/>
    </source>
</evidence>
<dbReference type="SUPFAM" id="SSF158573">
    <property type="entry name" value="GINS helical bundle-like"/>
    <property type="match status" value="1"/>
</dbReference>
<evidence type="ECO:0000259" key="8">
    <source>
        <dbReference type="Pfam" id="PF22466"/>
    </source>
</evidence>
<dbReference type="Proteomes" id="UP000183832">
    <property type="component" value="Unassembled WGS sequence"/>
</dbReference>
<evidence type="ECO:0000313" key="9">
    <source>
        <dbReference type="EMBL" id="CRK98175.1"/>
    </source>
</evidence>
<evidence type="ECO:0000313" key="10">
    <source>
        <dbReference type="Proteomes" id="UP000183832"/>
    </source>
</evidence>
<dbReference type="PANTHER" id="PTHR22768">
    <property type="entry name" value="DNA REPLICATION COMPLEX GINS PROTEIN PSF3"/>
    <property type="match status" value="1"/>
</dbReference>
<feature type="domain" description="DNA replication complex GINS protein PSF3 N-terminal" evidence="8">
    <location>
        <begin position="10"/>
        <end position="57"/>
    </location>
</feature>
<dbReference type="InterPro" id="IPR021151">
    <property type="entry name" value="GINS_A"/>
</dbReference>
<feature type="domain" description="GINS subunit" evidence="7">
    <location>
        <begin position="88"/>
        <end position="174"/>
    </location>
</feature>
<gene>
    <name evidence="9" type="ORF">CLUMA_CG011541</name>
</gene>
<comment type="function">
    <text evidence="6">The GINS complex plays an essential role in the initiation of DNA replication.</text>
</comment>
<dbReference type="OrthoDB" id="10251744at2759"/>
<evidence type="ECO:0000259" key="7">
    <source>
        <dbReference type="Pfam" id="PF05916"/>
    </source>
</evidence>
<dbReference type="InterPro" id="IPR010492">
    <property type="entry name" value="GINS_Psf3"/>
</dbReference>
<dbReference type="SUPFAM" id="SSF160059">
    <property type="entry name" value="PriA/YqbF domain"/>
    <property type="match status" value="1"/>
</dbReference>
<dbReference type="STRING" id="568069.A0A1J1ID14"/>
<dbReference type="CDD" id="cd11713">
    <property type="entry name" value="GINS_A_psf3"/>
    <property type="match status" value="1"/>
</dbReference>
<comment type="subcellular location">
    <subcellularLocation>
        <location evidence="1 6">Nucleus</location>
    </subcellularLocation>
</comment>
<reference evidence="9 10" key="1">
    <citation type="submission" date="2015-04" db="EMBL/GenBank/DDBJ databases">
        <authorList>
            <person name="Syromyatnikov M.Y."/>
            <person name="Popov V.N."/>
        </authorList>
    </citation>
    <scope>NUCLEOTIDE SEQUENCE [LARGE SCALE GENOMIC DNA]</scope>
</reference>
<keyword evidence="3 6" id="KW-0235">DNA replication</keyword>
<dbReference type="GO" id="GO:1902975">
    <property type="term" value="P:mitotic DNA replication initiation"/>
    <property type="evidence" value="ECO:0007669"/>
    <property type="project" value="TreeGrafter"/>
</dbReference>
<comment type="subunit">
    <text evidence="6">Component of the GINS complex.</text>
</comment>
<dbReference type="InterPro" id="IPR055221">
    <property type="entry name" value="PSF3_N"/>
</dbReference>
<keyword evidence="4 6" id="KW-0539">Nucleus</keyword>
<dbReference type="EMBL" id="CVRI01000047">
    <property type="protein sequence ID" value="CRK98175.1"/>
    <property type="molecule type" value="Genomic_DNA"/>
</dbReference>
<dbReference type="GO" id="GO:0000811">
    <property type="term" value="C:GINS complex"/>
    <property type="evidence" value="ECO:0007669"/>
    <property type="project" value="UniProtKB-UniRule"/>
</dbReference>